<dbReference type="GO" id="GO:0046872">
    <property type="term" value="F:metal ion binding"/>
    <property type="evidence" value="ECO:0007669"/>
    <property type="project" value="UniProtKB-KW"/>
</dbReference>
<comment type="subcellular location">
    <subcellularLocation>
        <location evidence="2">Nucleus</location>
    </subcellularLocation>
</comment>
<evidence type="ECO:0000256" key="5">
    <source>
        <dbReference type="ARBA" id="ARBA00022723"/>
    </source>
</evidence>
<evidence type="ECO:0000256" key="1">
    <source>
        <dbReference type="ARBA" id="ARBA00001968"/>
    </source>
</evidence>
<keyword evidence="6" id="KW-0378">Hydrolase</keyword>
<dbReference type="GO" id="GO:0004518">
    <property type="term" value="F:nuclease activity"/>
    <property type="evidence" value="ECO:0007669"/>
    <property type="project" value="UniProtKB-KW"/>
</dbReference>
<evidence type="ECO:0000313" key="10">
    <source>
        <dbReference type="Proteomes" id="UP000828390"/>
    </source>
</evidence>
<keyword evidence="7" id="KW-0539">Nucleus</keyword>
<dbReference type="AlphaFoldDB" id="A0A9D4N1N8"/>
<comment type="caution">
    <text evidence="9">The sequence shown here is derived from an EMBL/GenBank/DDBJ whole genome shotgun (WGS) entry which is preliminary data.</text>
</comment>
<feature type="domain" description="DDE Tnp4" evidence="8">
    <location>
        <begin position="17"/>
        <end position="100"/>
    </location>
</feature>
<dbReference type="PANTHER" id="PTHR22930:SF292">
    <property type="entry name" value="DDE TNP4 DOMAIN-CONTAINING PROTEIN"/>
    <property type="match status" value="1"/>
</dbReference>
<evidence type="ECO:0000256" key="2">
    <source>
        <dbReference type="ARBA" id="ARBA00004123"/>
    </source>
</evidence>
<keyword evidence="5" id="KW-0479">Metal-binding</keyword>
<keyword evidence="10" id="KW-1185">Reference proteome</keyword>
<dbReference type="GO" id="GO:0016787">
    <property type="term" value="F:hydrolase activity"/>
    <property type="evidence" value="ECO:0007669"/>
    <property type="project" value="UniProtKB-KW"/>
</dbReference>
<proteinExistence type="inferred from homology"/>
<dbReference type="PANTHER" id="PTHR22930">
    <property type="match status" value="1"/>
</dbReference>
<keyword evidence="4" id="KW-0540">Nuclease</keyword>
<evidence type="ECO:0000259" key="8">
    <source>
        <dbReference type="Pfam" id="PF13359"/>
    </source>
</evidence>
<dbReference type="EMBL" id="JAIWYP010000001">
    <property type="protein sequence ID" value="KAH3885664.1"/>
    <property type="molecule type" value="Genomic_DNA"/>
</dbReference>
<dbReference type="Pfam" id="PF13359">
    <property type="entry name" value="DDE_Tnp_4"/>
    <property type="match status" value="1"/>
</dbReference>
<evidence type="ECO:0000256" key="3">
    <source>
        <dbReference type="ARBA" id="ARBA00006958"/>
    </source>
</evidence>
<dbReference type="InterPro" id="IPR045249">
    <property type="entry name" value="HARBI1-like"/>
</dbReference>
<evidence type="ECO:0000256" key="6">
    <source>
        <dbReference type="ARBA" id="ARBA00022801"/>
    </source>
</evidence>
<name>A0A9D4N1N8_DREPO</name>
<sequence length="147" mass="16932">MPVYIGTVQWQQKMENLPDEFHVLGDSAYPLTRHLLVPYRDNGHLDQLQKKFNKCHSSTRVDVERAIGLLKCKFRRLKYLDMLMELEIPVMISACCVLHNFILQRESDTEPEVDTFDDIGMDASEAVGDGQARPEAEEKRRAIALEL</sequence>
<organism evidence="9 10">
    <name type="scientific">Dreissena polymorpha</name>
    <name type="common">Zebra mussel</name>
    <name type="synonym">Mytilus polymorpha</name>
    <dbReference type="NCBI Taxonomy" id="45954"/>
    <lineage>
        <taxon>Eukaryota</taxon>
        <taxon>Metazoa</taxon>
        <taxon>Spiralia</taxon>
        <taxon>Lophotrochozoa</taxon>
        <taxon>Mollusca</taxon>
        <taxon>Bivalvia</taxon>
        <taxon>Autobranchia</taxon>
        <taxon>Heteroconchia</taxon>
        <taxon>Euheterodonta</taxon>
        <taxon>Imparidentia</taxon>
        <taxon>Neoheterodontei</taxon>
        <taxon>Myida</taxon>
        <taxon>Dreissenoidea</taxon>
        <taxon>Dreissenidae</taxon>
        <taxon>Dreissena</taxon>
    </lineage>
</organism>
<evidence type="ECO:0000313" key="9">
    <source>
        <dbReference type="EMBL" id="KAH3885664.1"/>
    </source>
</evidence>
<dbReference type="GO" id="GO:0005634">
    <property type="term" value="C:nucleus"/>
    <property type="evidence" value="ECO:0007669"/>
    <property type="project" value="UniProtKB-SubCell"/>
</dbReference>
<evidence type="ECO:0000256" key="4">
    <source>
        <dbReference type="ARBA" id="ARBA00022722"/>
    </source>
</evidence>
<dbReference type="InterPro" id="IPR027806">
    <property type="entry name" value="HARBI1_dom"/>
</dbReference>
<dbReference type="Proteomes" id="UP000828390">
    <property type="component" value="Unassembled WGS sequence"/>
</dbReference>
<comment type="cofactor">
    <cofactor evidence="1">
        <name>a divalent metal cation</name>
        <dbReference type="ChEBI" id="CHEBI:60240"/>
    </cofactor>
</comment>
<accession>A0A9D4N1N8</accession>
<evidence type="ECO:0000256" key="7">
    <source>
        <dbReference type="ARBA" id="ARBA00023242"/>
    </source>
</evidence>
<reference evidence="9" key="1">
    <citation type="journal article" date="2019" name="bioRxiv">
        <title>The Genome of the Zebra Mussel, Dreissena polymorpha: A Resource for Invasive Species Research.</title>
        <authorList>
            <person name="McCartney M.A."/>
            <person name="Auch B."/>
            <person name="Kono T."/>
            <person name="Mallez S."/>
            <person name="Zhang Y."/>
            <person name="Obille A."/>
            <person name="Becker A."/>
            <person name="Abrahante J.E."/>
            <person name="Garbe J."/>
            <person name="Badalamenti J.P."/>
            <person name="Herman A."/>
            <person name="Mangelson H."/>
            <person name="Liachko I."/>
            <person name="Sullivan S."/>
            <person name="Sone E.D."/>
            <person name="Koren S."/>
            <person name="Silverstein K.A.T."/>
            <person name="Beckman K.B."/>
            <person name="Gohl D.M."/>
        </authorList>
    </citation>
    <scope>NUCLEOTIDE SEQUENCE</scope>
    <source>
        <strain evidence="9">Duluth1</strain>
        <tissue evidence="9">Whole animal</tissue>
    </source>
</reference>
<gene>
    <name evidence="9" type="ORF">DPMN_009659</name>
</gene>
<comment type="similarity">
    <text evidence="3">Belongs to the HARBI1 family.</text>
</comment>
<protein>
    <recommendedName>
        <fullName evidence="8">DDE Tnp4 domain-containing protein</fullName>
    </recommendedName>
</protein>
<reference evidence="9" key="2">
    <citation type="submission" date="2020-11" db="EMBL/GenBank/DDBJ databases">
        <authorList>
            <person name="McCartney M.A."/>
            <person name="Auch B."/>
            <person name="Kono T."/>
            <person name="Mallez S."/>
            <person name="Becker A."/>
            <person name="Gohl D.M."/>
            <person name="Silverstein K.A.T."/>
            <person name="Koren S."/>
            <person name="Bechman K.B."/>
            <person name="Herman A."/>
            <person name="Abrahante J.E."/>
            <person name="Garbe J."/>
        </authorList>
    </citation>
    <scope>NUCLEOTIDE SEQUENCE</scope>
    <source>
        <strain evidence="9">Duluth1</strain>
        <tissue evidence="9">Whole animal</tissue>
    </source>
</reference>